<evidence type="ECO:0000313" key="3">
    <source>
        <dbReference type="Proteomes" id="UP001500622"/>
    </source>
</evidence>
<dbReference type="Proteomes" id="UP001500622">
    <property type="component" value="Unassembled WGS sequence"/>
</dbReference>
<dbReference type="EMBL" id="BAABGN010000001">
    <property type="protein sequence ID" value="GAA4416155.1"/>
    <property type="molecule type" value="Genomic_DNA"/>
</dbReference>
<accession>A0ABP8KUG0</accession>
<sequence length="83" mass="8563">MSAWAGRTFDGPDPKRPSAGSRSGAIGTVSMAPDPATSARAIRRRLAGRATRPVPPALAKGAARTHPVATFALTLATERARQA</sequence>
<feature type="region of interest" description="Disordered" evidence="1">
    <location>
        <begin position="1"/>
        <end position="39"/>
    </location>
</feature>
<protein>
    <submittedName>
        <fullName evidence="2">Uncharacterized protein</fullName>
    </submittedName>
</protein>
<keyword evidence="3" id="KW-1185">Reference proteome</keyword>
<evidence type="ECO:0000256" key="1">
    <source>
        <dbReference type="SAM" id="MobiDB-lite"/>
    </source>
</evidence>
<name>A0ABP8KUG0_9MICO</name>
<gene>
    <name evidence="2" type="ORF">GCM10023169_03180</name>
</gene>
<proteinExistence type="predicted"/>
<comment type="caution">
    <text evidence="2">The sequence shown here is derived from an EMBL/GenBank/DDBJ whole genome shotgun (WGS) entry which is preliminary data.</text>
</comment>
<reference evidence="3" key="1">
    <citation type="journal article" date="2019" name="Int. J. Syst. Evol. Microbiol.">
        <title>The Global Catalogue of Microorganisms (GCM) 10K type strain sequencing project: providing services to taxonomists for standard genome sequencing and annotation.</title>
        <authorList>
            <consortium name="The Broad Institute Genomics Platform"/>
            <consortium name="The Broad Institute Genome Sequencing Center for Infectious Disease"/>
            <person name="Wu L."/>
            <person name="Ma J."/>
        </authorList>
    </citation>
    <scope>NUCLEOTIDE SEQUENCE [LARGE SCALE GENOMIC DNA]</scope>
    <source>
        <strain evidence="3">JCM 17810</strain>
    </source>
</reference>
<evidence type="ECO:0000313" key="2">
    <source>
        <dbReference type="EMBL" id="GAA4416155.1"/>
    </source>
</evidence>
<organism evidence="2 3">
    <name type="scientific">Georgenia halophila</name>
    <dbReference type="NCBI Taxonomy" id="620889"/>
    <lineage>
        <taxon>Bacteria</taxon>
        <taxon>Bacillati</taxon>
        <taxon>Actinomycetota</taxon>
        <taxon>Actinomycetes</taxon>
        <taxon>Micrococcales</taxon>
        <taxon>Bogoriellaceae</taxon>
        <taxon>Georgenia</taxon>
    </lineage>
</organism>
<feature type="region of interest" description="Disordered" evidence="1">
    <location>
        <begin position="46"/>
        <end position="65"/>
    </location>
</feature>